<evidence type="ECO:0000256" key="1">
    <source>
        <dbReference type="SAM" id="MobiDB-lite"/>
    </source>
</evidence>
<dbReference type="EMBL" id="LJEX02000094">
    <property type="protein sequence ID" value="OCO84798.1"/>
    <property type="molecule type" value="Genomic_DNA"/>
</dbReference>
<proteinExistence type="predicted"/>
<organism evidence="2 3">
    <name type="scientific">Serratia marcescens</name>
    <dbReference type="NCBI Taxonomy" id="615"/>
    <lineage>
        <taxon>Bacteria</taxon>
        <taxon>Pseudomonadati</taxon>
        <taxon>Pseudomonadota</taxon>
        <taxon>Gammaproteobacteria</taxon>
        <taxon>Enterobacterales</taxon>
        <taxon>Yersiniaceae</taxon>
        <taxon>Serratia</taxon>
    </lineage>
</organism>
<gene>
    <name evidence="2" type="ORF">AN695_0215665</name>
</gene>
<dbReference type="PANTHER" id="PTHR40269:SF1">
    <property type="entry name" value="OUTER MEMBRANE PROTEIN"/>
    <property type="match status" value="1"/>
</dbReference>
<accession>A0A2F0PL25</accession>
<sequence>MFTPRCLSWLLCAAMLPLSGCDRQKVADAMGASAPPPAAPAATASAPAYTPLTADQLYQLVSPVALFPDKLLAQVLAGAGYPDQISAADAWLVQNRGLQPAALSSAADAQPWDPSVRGLVQFPDVLDQMAKNIPWTTALGSAYLNDPTDVMNAIQVMRQRAASQGTLKNTPQQRIVVAPTTRYVEQQSYRQRVVAAPGETIVIEPSQPDTVYVPHYDPWVAYGTPVPTYPSYQYQPSGYSGGDMLAAGAISFGVGIAVASLFNQHNSGWHNWDMRWDDRRQPVVYRNAPYVSHSSTVVNRVTNINQYNNVNNVNRSSTSTVNNYNTTTAAPTPRFSQPTPIGAPQQPRVAPAAHAPMTLPNFAHTQPVPPHVQQPIAVHQPVAATPHLQQSVNAPHVQQPMSMPTFTHTAPATPHAQQPMAGHSAPVQTHPMQAVAPMHQSAVRPPVQVAPHVAQPVVHEPAVAPHPAVVRPTPMPQERVMPHPAPAPQIRQPSVQPIQHRQEPAPVKPQEHRPIVEQHKVG</sequence>
<reference evidence="3" key="1">
    <citation type="submission" date="2016-04" db="EMBL/GenBank/DDBJ databases">
        <authorList>
            <person name="Osei Sekyere J."/>
            <person name="Sivertsen A."/>
            <person name="Pedersen A.T."/>
            <person name="Sundsfjord A."/>
        </authorList>
    </citation>
    <scope>NUCLEOTIDE SEQUENCE [LARGE SCALE GENOMIC DNA]</scope>
    <source>
        <strain evidence="3">945174350</strain>
    </source>
</reference>
<evidence type="ECO:0008006" key="4">
    <source>
        <dbReference type="Google" id="ProtNLM"/>
    </source>
</evidence>
<dbReference type="AlphaFoldDB" id="A0A2F0PL25"/>
<evidence type="ECO:0000313" key="3">
    <source>
        <dbReference type="Proteomes" id="UP000050489"/>
    </source>
</evidence>
<dbReference type="Proteomes" id="UP000050489">
    <property type="component" value="Unassembled WGS sequence"/>
</dbReference>
<feature type="region of interest" description="Disordered" evidence="1">
    <location>
        <begin position="467"/>
        <end position="522"/>
    </location>
</feature>
<dbReference type="PANTHER" id="PTHR40269">
    <property type="entry name" value="OUTER MEMBRANE PROTEIN-RELATED"/>
    <property type="match status" value="1"/>
</dbReference>
<dbReference type="Pfam" id="PF11737">
    <property type="entry name" value="DUF3300"/>
    <property type="match status" value="1"/>
</dbReference>
<dbReference type="RefSeq" id="WP_055317585.1">
    <property type="nucleotide sequence ID" value="NZ_CADDTT010000009.1"/>
</dbReference>
<feature type="region of interest" description="Disordered" evidence="1">
    <location>
        <begin position="327"/>
        <end position="348"/>
    </location>
</feature>
<evidence type="ECO:0000313" key="2">
    <source>
        <dbReference type="EMBL" id="OCO84798.1"/>
    </source>
</evidence>
<name>A0A2F0PL25_SERMA</name>
<comment type="caution">
    <text evidence="2">The sequence shown here is derived from an EMBL/GenBank/DDBJ whole genome shotgun (WGS) entry which is preliminary data.</text>
</comment>
<feature type="compositionally biased region" description="Basic and acidic residues" evidence="1">
    <location>
        <begin position="509"/>
        <end position="522"/>
    </location>
</feature>
<dbReference type="InterPro" id="IPR021728">
    <property type="entry name" value="DUF3300"/>
</dbReference>
<protein>
    <recommendedName>
        <fullName evidence="4">DUF3300 domain-containing protein</fullName>
    </recommendedName>
</protein>